<protein>
    <submittedName>
        <fullName evidence="1">Uncharacterized protein</fullName>
    </submittedName>
</protein>
<evidence type="ECO:0000313" key="2">
    <source>
        <dbReference type="Proteomes" id="UP000190074"/>
    </source>
</evidence>
<proteinExistence type="predicted"/>
<reference evidence="1 2" key="1">
    <citation type="submission" date="2016-11" db="EMBL/GenBank/DDBJ databases">
        <authorList>
            <consortium name="Pathogen Informatics"/>
        </authorList>
    </citation>
    <scope>NUCLEOTIDE SEQUENCE [LARGE SCALE GENOMIC DNA]</scope>
    <source>
        <strain evidence="1 2">911</strain>
    </source>
</reference>
<dbReference type="EMBL" id="FVGW01000001">
    <property type="protein sequence ID" value="SKL37897.1"/>
    <property type="molecule type" value="Genomic_DNA"/>
</dbReference>
<dbReference type="RefSeq" id="WP_079626664.1">
    <property type="nucleotide sequence ID" value="NZ_FVGW01000001.1"/>
</dbReference>
<organism evidence="1 2">
    <name type="scientific">Mycobacteroides abscessus subsp. massiliense</name>
    <dbReference type="NCBI Taxonomy" id="1962118"/>
    <lineage>
        <taxon>Bacteria</taxon>
        <taxon>Bacillati</taxon>
        <taxon>Actinomycetota</taxon>
        <taxon>Actinomycetes</taxon>
        <taxon>Mycobacteriales</taxon>
        <taxon>Mycobacteriaceae</taxon>
        <taxon>Mycobacteroides</taxon>
        <taxon>Mycobacteroides abscessus</taxon>
    </lineage>
</organism>
<dbReference type="Proteomes" id="UP000190074">
    <property type="component" value="Unassembled WGS sequence"/>
</dbReference>
<sequence length="107" mass="11630">MSAITFYGASDDLLEVEGAFTEEFDAYGGVTVVVEAPSGESLWVRAVFDTDVPLRGIGQGWVLSVLHPDPVHGWQWPVTFGARPDGPEDPALIVECPEGTTVREWVQ</sequence>
<accession>A0A1U2BSN3</accession>
<name>A0A1U2BSN3_9MYCO</name>
<evidence type="ECO:0000313" key="1">
    <source>
        <dbReference type="EMBL" id="SKL37897.1"/>
    </source>
</evidence>
<dbReference type="AlphaFoldDB" id="A0A1U2BSN3"/>
<gene>
    <name evidence="1" type="ORF">SAMEA2259716_00311</name>
</gene>